<evidence type="ECO:0000256" key="4">
    <source>
        <dbReference type="ARBA" id="ARBA00022741"/>
    </source>
</evidence>
<evidence type="ECO:0000256" key="9">
    <source>
        <dbReference type="PIRNR" id="PIRNR003128"/>
    </source>
</evidence>
<dbReference type="OrthoDB" id="9806954at2"/>
<dbReference type="Pfam" id="PF13476">
    <property type="entry name" value="AAA_23"/>
    <property type="match status" value="1"/>
</dbReference>
<dbReference type="Proteomes" id="UP000265691">
    <property type="component" value="Unassembled WGS sequence"/>
</dbReference>
<dbReference type="GO" id="GO:0006310">
    <property type="term" value="P:DNA recombination"/>
    <property type="evidence" value="ECO:0007669"/>
    <property type="project" value="InterPro"/>
</dbReference>
<keyword evidence="7 9" id="KW-0234">DNA repair</keyword>
<comment type="function">
    <text evidence="1 9">May be involved in recombinational repair of damaged DNA.</text>
</comment>
<evidence type="ECO:0000256" key="2">
    <source>
        <dbReference type="ARBA" id="ARBA00009441"/>
    </source>
</evidence>
<keyword evidence="13" id="KW-1185">Reference proteome</keyword>
<keyword evidence="6" id="KW-0067">ATP-binding</keyword>
<evidence type="ECO:0000256" key="10">
    <source>
        <dbReference type="SAM" id="Coils"/>
    </source>
</evidence>
<dbReference type="InterPro" id="IPR027417">
    <property type="entry name" value="P-loop_NTPase"/>
</dbReference>
<dbReference type="PANTHER" id="PTHR11059">
    <property type="entry name" value="DNA REPAIR PROTEIN RECN"/>
    <property type="match status" value="1"/>
</dbReference>
<dbReference type="GO" id="GO:0009432">
    <property type="term" value="P:SOS response"/>
    <property type="evidence" value="ECO:0007669"/>
    <property type="project" value="TreeGrafter"/>
</dbReference>
<feature type="coiled-coil region" evidence="10">
    <location>
        <begin position="155"/>
        <end position="230"/>
    </location>
</feature>
<dbReference type="NCBIfam" id="NF008121">
    <property type="entry name" value="PRK10869.1"/>
    <property type="match status" value="1"/>
</dbReference>
<dbReference type="RefSeq" id="WP_119524580.1">
    <property type="nucleotide sequence ID" value="NZ_NRHC01000019.1"/>
</dbReference>
<evidence type="ECO:0000313" key="12">
    <source>
        <dbReference type="EMBL" id="RIY33981.1"/>
    </source>
</evidence>
<dbReference type="InterPro" id="IPR038729">
    <property type="entry name" value="Rad50/SbcC_AAA"/>
</dbReference>
<keyword evidence="4" id="KW-0547">Nucleotide-binding</keyword>
<dbReference type="PANTHER" id="PTHR11059:SF0">
    <property type="entry name" value="DNA REPAIR PROTEIN RECN"/>
    <property type="match status" value="1"/>
</dbReference>
<evidence type="ECO:0000259" key="11">
    <source>
        <dbReference type="Pfam" id="PF13476"/>
    </source>
</evidence>
<dbReference type="InterPro" id="IPR004604">
    <property type="entry name" value="DNA_recomb/repair_RecN"/>
</dbReference>
<dbReference type="PIRSF" id="PIRSF003128">
    <property type="entry name" value="RecN"/>
    <property type="match status" value="1"/>
</dbReference>
<evidence type="ECO:0000256" key="5">
    <source>
        <dbReference type="ARBA" id="ARBA00022763"/>
    </source>
</evidence>
<proteinExistence type="inferred from homology"/>
<comment type="caution">
    <text evidence="12">The sequence shown here is derived from an EMBL/GenBank/DDBJ whole genome shotgun (WGS) entry which is preliminary data.</text>
</comment>
<comment type="similarity">
    <text evidence="2 9">Belongs to the RecN family.</text>
</comment>
<dbReference type="CDD" id="cd03241">
    <property type="entry name" value="ABC_RecN"/>
    <property type="match status" value="2"/>
</dbReference>
<evidence type="ECO:0000256" key="6">
    <source>
        <dbReference type="ARBA" id="ARBA00022840"/>
    </source>
</evidence>
<dbReference type="FunFam" id="3.40.50.300:FF:000319">
    <property type="entry name" value="DNA repair protein RecN"/>
    <property type="match status" value="1"/>
</dbReference>
<dbReference type="SUPFAM" id="SSF52540">
    <property type="entry name" value="P-loop containing nucleoside triphosphate hydrolases"/>
    <property type="match status" value="2"/>
</dbReference>
<dbReference type="GO" id="GO:0016887">
    <property type="term" value="F:ATP hydrolysis activity"/>
    <property type="evidence" value="ECO:0007669"/>
    <property type="project" value="InterPro"/>
</dbReference>
<evidence type="ECO:0000313" key="13">
    <source>
        <dbReference type="Proteomes" id="UP000265691"/>
    </source>
</evidence>
<evidence type="ECO:0000256" key="7">
    <source>
        <dbReference type="ARBA" id="ARBA00023204"/>
    </source>
</evidence>
<evidence type="ECO:0000256" key="8">
    <source>
        <dbReference type="ARBA" id="ARBA00033408"/>
    </source>
</evidence>
<dbReference type="AlphaFoldDB" id="A0A3A1Y8V1"/>
<name>A0A3A1Y8V1_9GAMM</name>
<gene>
    <name evidence="12" type="ORF">CKF54_01830</name>
</gene>
<evidence type="ECO:0000256" key="1">
    <source>
        <dbReference type="ARBA" id="ARBA00003618"/>
    </source>
</evidence>
<feature type="coiled-coil region" evidence="10">
    <location>
        <begin position="344"/>
        <end position="371"/>
    </location>
</feature>
<reference evidence="12 13" key="1">
    <citation type="submission" date="2017-08" db="EMBL/GenBank/DDBJ databases">
        <title>Reclassification of Bisgaard taxon 37 and 44.</title>
        <authorList>
            <person name="Christensen H."/>
        </authorList>
    </citation>
    <scope>NUCLEOTIDE SEQUENCE [LARGE SCALE GENOMIC DNA]</scope>
    <source>
        <strain evidence="12 13">B96_3</strain>
    </source>
</reference>
<dbReference type="GO" id="GO:0005524">
    <property type="term" value="F:ATP binding"/>
    <property type="evidence" value="ECO:0007669"/>
    <property type="project" value="UniProtKB-KW"/>
</dbReference>
<keyword evidence="10" id="KW-0175">Coiled coil</keyword>
<dbReference type="GO" id="GO:0043590">
    <property type="term" value="C:bacterial nucleoid"/>
    <property type="evidence" value="ECO:0007669"/>
    <property type="project" value="TreeGrafter"/>
</dbReference>
<sequence length="568" mass="64337">MLTGLNINNFAIIKQLNIDLNSGMTVITGETGAGKSIAIDALSLCMGYRSDIGMIRNGCNQAQVSASFSIDERSIAYAWLEEKSLLDEEQPTEVIIRRLININGPSKAYINEHPVSISFLKELTQYLVHLHGQHAPQLLLKTSYQLVLLDRFVNNKELLQEVKASYDNYQQLLKEYKNFIDQRENYQTTKLLLEYKFNELKELNLVKGEYEELEKEYKILSNQVHIRELNQQIIDLLSDGAHNVNNLLSRAANSTHRLLSYDQNYQNLASMLDEALINIQESITEAQGLMIAEFAQEDMDRVEKRMQAYNNMAKKNNILPEQLFDYYKNIANQLSSLRSSMGDESELEGKVEQARLEYAQKAKQLSDVRREGAVKLSTKVEEIMKDLNLKDAQFYIDVIYDPNHISDNGSDQVKFMLNSNLGQQAQELHKVASGGELSRIALAIQLLTASHLDNGTLIFDEVDVGISGKTATVVGRIIRQLAKRIQVLSVTHLAQVAAYANNHFQVEKWNEGNQVNTQMRLLDREGRINALASLIGHEDLSTEAIKNAEFLLDQSQNDPQLNNDLIAD</sequence>
<evidence type="ECO:0000256" key="3">
    <source>
        <dbReference type="ARBA" id="ARBA00021315"/>
    </source>
</evidence>
<dbReference type="EMBL" id="NRHC01000019">
    <property type="protein sequence ID" value="RIY33981.1"/>
    <property type="molecule type" value="Genomic_DNA"/>
</dbReference>
<dbReference type="NCBIfam" id="TIGR00634">
    <property type="entry name" value="recN"/>
    <property type="match status" value="1"/>
</dbReference>
<dbReference type="Gene3D" id="3.40.50.300">
    <property type="entry name" value="P-loop containing nucleotide triphosphate hydrolases"/>
    <property type="match status" value="2"/>
</dbReference>
<feature type="domain" description="Rad50/SbcC-type AAA" evidence="11">
    <location>
        <begin position="5"/>
        <end position="217"/>
    </location>
</feature>
<dbReference type="GO" id="GO:0006302">
    <property type="term" value="P:double-strand break repair"/>
    <property type="evidence" value="ECO:0007669"/>
    <property type="project" value="InterPro"/>
</dbReference>
<protein>
    <recommendedName>
        <fullName evidence="3 9">DNA repair protein RecN</fullName>
    </recommendedName>
    <alternativeName>
        <fullName evidence="8 9">Recombination protein N</fullName>
    </alternativeName>
</protein>
<organism evidence="12 13">
    <name type="scientific">Psittacicella hinzii</name>
    <dbReference type="NCBI Taxonomy" id="2028575"/>
    <lineage>
        <taxon>Bacteria</taxon>
        <taxon>Pseudomonadati</taxon>
        <taxon>Pseudomonadota</taxon>
        <taxon>Gammaproteobacteria</taxon>
        <taxon>Pasteurellales</taxon>
        <taxon>Psittacicellaceae</taxon>
        <taxon>Psittacicella</taxon>
    </lineage>
</organism>
<accession>A0A3A1Y8V1</accession>
<keyword evidence="5 9" id="KW-0227">DNA damage</keyword>